<feature type="region of interest" description="Disordered" evidence="3">
    <location>
        <begin position="627"/>
        <end position="708"/>
    </location>
</feature>
<comment type="caution">
    <text evidence="5">The sequence shown here is derived from an EMBL/GenBank/DDBJ whole genome shotgun (WGS) entry which is preliminary data.</text>
</comment>
<feature type="region of interest" description="Disordered" evidence="3">
    <location>
        <begin position="357"/>
        <end position="385"/>
    </location>
</feature>
<reference evidence="5" key="1">
    <citation type="submission" date="2022-12" db="EMBL/GenBank/DDBJ databases">
        <authorList>
            <person name="Petersen C."/>
        </authorList>
    </citation>
    <scope>NUCLEOTIDE SEQUENCE</scope>
    <source>
        <strain evidence="5">IBT 29677</strain>
    </source>
</reference>
<dbReference type="RefSeq" id="XP_056492955.1">
    <property type="nucleotide sequence ID" value="XM_056627160.1"/>
</dbReference>
<dbReference type="InterPro" id="IPR051837">
    <property type="entry name" value="SortingNexin/PXDomain-PKLike"/>
</dbReference>
<keyword evidence="6" id="KW-1185">Reference proteome</keyword>
<dbReference type="PROSITE" id="PS51207">
    <property type="entry name" value="PXA"/>
    <property type="match status" value="1"/>
</dbReference>
<dbReference type="PANTHER" id="PTHR22999">
    <property type="entry name" value="PX SERINE/THREONINE KINASE PXK"/>
    <property type="match status" value="1"/>
</dbReference>
<feature type="region of interest" description="Disordered" evidence="3">
    <location>
        <begin position="492"/>
        <end position="596"/>
    </location>
</feature>
<feature type="compositionally biased region" description="Low complexity" evidence="3">
    <location>
        <begin position="675"/>
        <end position="693"/>
    </location>
</feature>
<dbReference type="SMART" id="SM00313">
    <property type="entry name" value="PXA"/>
    <property type="match status" value="1"/>
</dbReference>
<accession>A0A9W9W9J9</accession>
<dbReference type="EMBL" id="JAPZBU010000004">
    <property type="protein sequence ID" value="KAJ5408640.1"/>
    <property type="molecule type" value="Genomic_DNA"/>
</dbReference>
<feature type="region of interest" description="Disordered" evidence="3">
    <location>
        <begin position="1"/>
        <end position="59"/>
    </location>
</feature>
<comment type="subcellular location">
    <subcellularLocation>
        <location evidence="1">Cytoplasm</location>
    </subcellularLocation>
</comment>
<protein>
    <recommendedName>
        <fullName evidence="4">PXA domain-containing protein</fullName>
    </recommendedName>
</protein>
<dbReference type="InterPro" id="IPR003114">
    <property type="entry name" value="Phox_assoc"/>
</dbReference>
<dbReference type="GO" id="GO:0035091">
    <property type="term" value="F:phosphatidylinositol binding"/>
    <property type="evidence" value="ECO:0007669"/>
    <property type="project" value="TreeGrafter"/>
</dbReference>
<dbReference type="GeneID" id="81366140"/>
<evidence type="ECO:0000256" key="1">
    <source>
        <dbReference type="ARBA" id="ARBA00004496"/>
    </source>
</evidence>
<evidence type="ECO:0000313" key="6">
    <source>
        <dbReference type="Proteomes" id="UP001147747"/>
    </source>
</evidence>
<organism evidence="5 6">
    <name type="scientific">Penicillium cosmopolitanum</name>
    <dbReference type="NCBI Taxonomy" id="1131564"/>
    <lineage>
        <taxon>Eukaryota</taxon>
        <taxon>Fungi</taxon>
        <taxon>Dikarya</taxon>
        <taxon>Ascomycota</taxon>
        <taxon>Pezizomycotina</taxon>
        <taxon>Eurotiomycetes</taxon>
        <taxon>Eurotiomycetidae</taxon>
        <taxon>Eurotiales</taxon>
        <taxon>Aspergillaceae</taxon>
        <taxon>Penicillium</taxon>
    </lineage>
</organism>
<evidence type="ECO:0000256" key="3">
    <source>
        <dbReference type="SAM" id="MobiDB-lite"/>
    </source>
</evidence>
<dbReference type="AlphaFoldDB" id="A0A9W9W9J9"/>
<gene>
    <name evidence="5" type="ORF">N7509_002523</name>
</gene>
<evidence type="ECO:0000313" key="5">
    <source>
        <dbReference type="EMBL" id="KAJ5408640.1"/>
    </source>
</evidence>
<proteinExistence type="predicted"/>
<dbReference type="GO" id="GO:0005770">
    <property type="term" value="C:late endosome"/>
    <property type="evidence" value="ECO:0007669"/>
    <property type="project" value="TreeGrafter"/>
</dbReference>
<dbReference type="Pfam" id="PF02194">
    <property type="entry name" value="PXA"/>
    <property type="match status" value="1"/>
</dbReference>
<feature type="compositionally biased region" description="Low complexity" evidence="3">
    <location>
        <begin position="535"/>
        <end position="545"/>
    </location>
</feature>
<keyword evidence="2" id="KW-0963">Cytoplasm</keyword>
<dbReference type="GO" id="GO:0045022">
    <property type="term" value="P:early endosome to late endosome transport"/>
    <property type="evidence" value="ECO:0007669"/>
    <property type="project" value="TreeGrafter"/>
</dbReference>
<evidence type="ECO:0000259" key="4">
    <source>
        <dbReference type="PROSITE" id="PS51207"/>
    </source>
</evidence>
<dbReference type="Proteomes" id="UP001147747">
    <property type="component" value="Unassembled WGS sequence"/>
</dbReference>
<dbReference type="PANTHER" id="PTHR22999:SF23">
    <property type="entry name" value="SORTING NEXIN-16"/>
    <property type="match status" value="1"/>
</dbReference>
<dbReference type="OrthoDB" id="5582218at2759"/>
<dbReference type="GO" id="GO:0005769">
    <property type="term" value="C:early endosome"/>
    <property type="evidence" value="ECO:0007669"/>
    <property type="project" value="TreeGrafter"/>
</dbReference>
<feature type="region of interest" description="Disordered" evidence="3">
    <location>
        <begin position="76"/>
        <end position="95"/>
    </location>
</feature>
<sequence length="778" mass="83334">MADSSRLGLQPVSHLKAGPTTSSSRSTALPLASQPPLARPSSRLRTQKPSAREDPVDATSEKATLALIRRVLCPQTSNHGASSPPPPEDLLPPLTSSNDVDRQLYALIAIIIREFLYSWYSKITPDQALVNEVLQVVAHCTRALEQRIRQIDVAQLVLDDIPVLVEAHILSYRQARQQSHLSGLSTSHRALYHQLNPHPGLFPVPDPTDPDTIGEQNENEAIYRRLLANGTLAVLLPTEDLENSSLRTLVSDVIADLILGKEVAGRICEGRFLWETTTKLLTVAQNRRTGQDSGSSGKTTSSRLEQFGLLHEDSGESQPPTQSPITAWIWHTLQGIYLGYVALRFIVTGLFRVASSPGPGASHGASVSFPTETPETQKEGIESSSDGVACKRPVLDYRLSSMASQLLGISERMPWLTGLFALVRHLILAGPGKLGDTDSVLDRFLRETIEEHVLTPTLLPNLLLATRTALFPANARPQSLGVPFVNIEAPAPTPQASVQSSAGGKALATPKSSSSVPILEIGKGTATTQVDHESNSNNDSNSNTVSGGGTHAPRTSSPGPAIAITPTASLSAVDTTKASASGTPITGSEKKQDLARPNSEIAAIKRRCAASLLAVIPRSVARTFFAAPTSSSSDRSCSAASGSLSSLTTIRPSPPTSRDEEKCGVPPRSFQGAKSTSQLPESTSTSSGSRMSGGKTGIERLHVDERDGEQDSVDLEELYLLETIEDDLLDLFADEYCNKHLIYSIIETVLSKVLPEMTERSVLDLMEDRGVTPIPGGF</sequence>
<name>A0A9W9W9J9_9EURO</name>
<reference evidence="5" key="2">
    <citation type="journal article" date="2023" name="IMA Fungus">
        <title>Comparative genomic study of the Penicillium genus elucidates a diverse pangenome and 15 lateral gene transfer events.</title>
        <authorList>
            <person name="Petersen C."/>
            <person name="Sorensen T."/>
            <person name="Nielsen M.R."/>
            <person name="Sondergaard T.E."/>
            <person name="Sorensen J.L."/>
            <person name="Fitzpatrick D.A."/>
            <person name="Frisvad J.C."/>
            <person name="Nielsen K.L."/>
        </authorList>
    </citation>
    <scope>NUCLEOTIDE SEQUENCE</scope>
    <source>
        <strain evidence="5">IBT 29677</strain>
    </source>
</reference>
<feature type="compositionally biased region" description="Low complexity" evidence="3">
    <location>
        <begin position="627"/>
        <end position="646"/>
    </location>
</feature>
<feature type="compositionally biased region" description="Polar residues" evidence="3">
    <location>
        <begin position="566"/>
        <end position="586"/>
    </location>
</feature>
<feature type="compositionally biased region" description="Low complexity" evidence="3">
    <location>
        <begin position="357"/>
        <end position="368"/>
    </location>
</feature>
<evidence type="ECO:0000256" key="2">
    <source>
        <dbReference type="ARBA" id="ARBA00022490"/>
    </source>
</evidence>
<feature type="domain" description="PXA" evidence="4">
    <location>
        <begin position="97"/>
        <end position="285"/>
    </location>
</feature>